<dbReference type="Proteomes" id="UP000595512">
    <property type="component" value="Chromosome"/>
</dbReference>
<reference evidence="1 3" key="1">
    <citation type="submission" date="2016-01" db="EMBL/GenBank/DDBJ databases">
        <title>Genome Sequences of Twelve Sporeforming Bacillus Species Isolated from Foods.</title>
        <authorList>
            <person name="Berendsen E.M."/>
            <person name="Wells-Bennik M.H."/>
            <person name="Krawcyk A.O."/>
            <person name="De Jong A."/>
            <person name="Holsappel S."/>
            <person name="Eijlander R.T."/>
            <person name="Kuipers O.P."/>
        </authorList>
    </citation>
    <scope>NUCLEOTIDE SEQUENCE [LARGE SCALE GENOMIC DNA]</scope>
    <source>
        <strain evidence="1 3">B4102</strain>
    </source>
</reference>
<dbReference type="KEGG" id="hspo:JGZ69_19385"/>
<sequence>MNKQYFYQFLEPISKELAYVARELENSIFTSTRTMLTHARVFVENILQKVTNIEKLLNEPWMNLKDRIDLLNEMNNQEHMFRFRDL</sequence>
<protein>
    <submittedName>
        <fullName evidence="1">Uncharacterized protein</fullName>
    </submittedName>
</protein>
<reference evidence="2 4" key="2">
    <citation type="submission" date="2020-12" db="EMBL/GenBank/DDBJ databases">
        <title>Taxonomic evaluation of the Bacillus sporothermodurans group of bacteria based on whole genome sequences.</title>
        <authorList>
            <person name="Fiedler G."/>
            <person name="Herbstmann A.-D."/>
            <person name="Doll E."/>
            <person name="Wenning M."/>
            <person name="Brinks E."/>
            <person name="Kabisch J."/>
            <person name="Breitenwieser F."/>
            <person name="Lappann M."/>
            <person name="Boehnlein C."/>
            <person name="Franz C."/>
        </authorList>
    </citation>
    <scope>NUCLEOTIDE SEQUENCE [LARGE SCALE GENOMIC DNA]</scope>
    <source>
        <strain evidence="2 4">DSM 10599</strain>
    </source>
</reference>
<dbReference type="AlphaFoldDB" id="A0A150KKW4"/>
<gene>
    <name evidence="1" type="ORF">B4102_3947</name>
    <name evidence="2" type="ORF">JGZ69_19385</name>
</gene>
<evidence type="ECO:0000313" key="4">
    <source>
        <dbReference type="Proteomes" id="UP000595512"/>
    </source>
</evidence>
<dbReference type="EMBL" id="CP066701">
    <property type="protein sequence ID" value="QQX24870.1"/>
    <property type="molecule type" value="Genomic_DNA"/>
</dbReference>
<organism evidence="1 3">
    <name type="scientific">Heyndrickxia sporothermodurans</name>
    <dbReference type="NCBI Taxonomy" id="46224"/>
    <lineage>
        <taxon>Bacteria</taxon>
        <taxon>Bacillati</taxon>
        <taxon>Bacillota</taxon>
        <taxon>Bacilli</taxon>
        <taxon>Bacillales</taxon>
        <taxon>Bacillaceae</taxon>
        <taxon>Heyndrickxia</taxon>
    </lineage>
</organism>
<evidence type="ECO:0000313" key="1">
    <source>
        <dbReference type="EMBL" id="KYC89940.1"/>
    </source>
</evidence>
<keyword evidence="3" id="KW-1185">Reference proteome</keyword>
<proteinExistence type="predicted"/>
<evidence type="ECO:0000313" key="2">
    <source>
        <dbReference type="EMBL" id="QQX24870.1"/>
    </source>
</evidence>
<dbReference type="RefSeq" id="WP_066235623.1">
    <property type="nucleotide sequence ID" value="NZ_CP066701.1"/>
</dbReference>
<evidence type="ECO:0000313" key="3">
    <source>
        <dbReference type="Proteomes" id="UP000075666"/>
    </source>
</evidence>
<dbReference type="EMBL" id="LQYN01000129">
    <property type="protein sequence ID" value="KYC89940.1"/>
    <property type="molecule type" value="Genomic_DNA"/>
</dbReference>
<accession>A0A150KKW4</accession>
<dbReference type="Proteomes" id="UP000075666">
    <property type="component" value="Unassembled WGS sequence"/>
</dbReference>
<dbReference type="PATRIC" id="fig|46224.3.peg.1091"/>
<dbReference type="STRING" id="46224.B4102_3947"/>
<name>A0A150KKW4_9BACI</name>